<comment type="caution">
    <text evidence="1">The sequence shown here is derived from an EMBL/GenBank/DDBJ whole genome shotgun (WGS) entry which is preliminary data.</text>
</comment>
<evidence type="ECO:0000313" key="1">
    <source>
        <dbReference type="EMBL" id="KAK7478393.1"/>
    </source>
</evidence>
<dbReference type="Proteomes" id="UP001519460">
    <property type="component" value="Unassembled WGS sequence"/>
</dbReference>
<organism evidence="1 2">
    <name type="scientific">Batillaria attramentaria</name>
    <dbReference type="NCBI Taxonomy" id="370345"/>
    <lineage>
        <taxon>Eukaryota</taxon>
        <taxon>Metazoa</taxon>
        <taxon>Spiralia</taxon>
        <taxon>Lophotrochozoa</taxon>
        <taxon>Mollusca</taxon>
        <taxon>Gastropoda</taxon>
        <taxon>Caenogastropoda</taxon>
        <taxon>Sorbeoconcha</taxon>
        <taxon>Cerithioidea</taxon>
        <taxon>Batillariidae</taxon>
        <taxon>Batillaria</taxon>
    </lineage>
</organism>
<feature type="non-terminal residue" evidence="1">
    <location>
        <position position="74"/>
    </location>
</feature>
<gene>
    <name evidence="1" type="ORF">BaRGS_00030397</name>
</gene>
<proteinExistence type="predicted"/>
<sequence>MRYPPRTVTVSQCHINPNQHSLRSKQGEKKRVRFGLGVKLSISLEKRVMSVKASGMRDPPRPIVTSRYAAKHVH</sequence>
<name>A0ABD0JV44_9CAEN</name>
<protein>
    <submittedName>
        <fullName evidence="1">Uncharacterized protein</fullName>
    </submittedName>
</protein>
<dbReference type="EMBL" id="JACVVK020000327">
    <property type="protein sequence ID" value="KAK7478393.1"/>
    <property type="molecule type" value="Genomic_DNA"/>
</dbReference>
<reference evidence="1 2" key="1">
    <citation type="journal article" date="2023" name="Sci. Data">
        <title>Genome assembly of the Korean intertidal mud-creeper Batillaria attramentaria.</title>
        <authorList>
            <person name="Patra A.K."/>
            <person name="Ho P.T."/>
            <person name="Jun S."/>
            <person name="Lee S.J."/>
            <person name="Kim Y."/>
            <person name="Won Y.J."/>
        </authorList>
    </citation>
    <scope>NUCLEOTIDE SEQUENCE [LARGE SCALE GENOMIC DNA]</scope>
    <source>
        <strain evidence="1">Wonlab-2016</strain>
    </source>
</reference>
<dbReference type="AlphaFoldDB" id="A0ABD0JV44"/>
<accession>A0ABD0JV44</accession>
<evidence type="ECO:0000313" key="2">
    <source>
        <dbReference type="Proteomes" id="UP001519460"/>
    </source>
</evidence>
<keyword evidence="2" id="KW-1185">Reference proteome</keyword>